<evidence type="ECO:0000256" key="14">
    <source>
        <dbReference type="ARBA" id="ARBA00048811"/>
    </source>
</evidence>
<comment type="caution">
    <text evidence="18">The sequence shown here is derived from an EMBL/GenBank/DDBJ whole genome shotgun (WGS) entry which is preliminary data.</text>
</comment>
<dbReference type="RefSeq" id="WP_160801898.1">
    <property type="nucleotide sequence ID" value="NZ_WUUL01000008.1"/>
</dbReference>
<evidence type="ECO:0000256" key="6">
    <source>
        <dbReference type="ARBA" id="ARBA00008391"/>
    </source>
</evidence>
<keyword evidence="9 16" id="KW-0808">Transferase</keyword>
<dbReference type="GO" id="GO:0032264">
    <property type="term" value="P:IMP salvage"/>
    <property type="evidence" value="ECO:0007669"/>
    <property type="project" value="UniProtKB-UniPathway"/>
</dbReference>
<comment type="similarity">
    <text evidence="6 16">Belongs to the purine/pyrimidine phosphoribosyltransferase family.</text>
</comment>
<dbReference type="Gene3D" id="3.40.50.2020">
    <property type="match status" value="1"/>
</dbReference>
<dbReference type="GO" id="GO:0000166">
    <property type="term" value="F:nucleotide binding"/>
    <property type="evidence" value="ECO:0007669"/>
    <property type="project" value="UniProtKB-KW"/>
</dbReference>
<evidence type="ECO:0000256" key="7">
    <source>
        <dbReference type="ARBA" id="ARBA00022490"/>
    </source>
</evidence>
<dbReference type="InterPro" id="IPR050408">
    <property type="entry name" value="HGPRT"/>
</dbReference>
<comment type="pathway">
    <text evidence="4 16">Purine metabolism; IMP biosynthesis via salvage pathway; IMP from hypoxanthine: step 1/1.</text>
</comment>
<reference evidence="18 19" key="1">
    <citation type="submission" date="2019-12" db="EMBL/GenBank/DDBJ databases">
        <title>Whole-genome analyses of novel actinobacteria.</title>
        <authorList>
            <person name="Sahin N."/>
            <person name="Saygin H."/>
        </authorList>
    </citation>
    <scope>NUCLEOTIDE SEQUENCE [LARGE SCALE GENOMIC DNA]</scope>
    <source>
        <strain evidence="18 19">KC615</strain>
    </source>
</reference>
<feature type="domain" description="Phosphoribosyltransferase" evidence="17">
    <location>
        <begin position="12"/>
        <end position="159"/>
    </location>
</feature>
<evidence type="ECO:0000256" key="9">
    <source>
        <dbReference type="ARBA" id="ARBA00022679"/>
    </source>
</evidence>
<dbReference type="CDD" id="cd06223">
    <property type="entry name" value="PRTases_typeI"/>
    <property type="match status" value="1"/>
</dbReference>
<keyword evidence="10 16" id="KW-0479">Metal-binding</keyword>
<evidence type="ECO:0000256" key="5">
    <source>
        <dbReference type="ARBA" id="ARBA00004676"/>
    </source>
</evidence>
<evidence type="ECO:0000256" key="1">
    <source>
        <dbReference type="ARBA" id="ARBA00001946"/>
    </source>
</evidence>
<sequence length="182" mass="20695">MHQDVKEILVSTEQIQEKIISLGQQITNDYQEKDLLCVCILKGAAPFMADLIRQIDLPMEIDFMACSSYGTSTKSSGEVRILKDLESSVQNRDILLVEDIIDTGLTLSYLVDLFKGREARSVKTVTLLDKPSRRQADLVPDYFGFQVPDKFVIGFGLDYDEKYRNLPYIGVLKEEVYNTKIT</sequence>
<protein>
    <recommendedName>
        <fullName evidence="16">Hypoxanthine phosphoribosyltransferase</fullName>
        <ecNumber evidence="16">2.4.2.8</ecNumber>
    </recommendedName>
</protein>
<gene>
    <name evidence="18" type="primary">hpt</name>
    <name evidence="18" type="ORF">GSM42_12625</name>
</gene>
<evidence type="ECO:0000256" key="15">
    <source>
        <dbReference type="ARBA" id="ARBA00049402"/>
    </source>
</evidence>
<dbReference type="InterPro" id="IPR000836">
    <property type="entry name" value="PRTase_dom"/>
</dbReference>
<keyword evidence="13 16" id="KW-0460">Magnesium</keyword>
<comment type="function">
    <text evidence="2">Purine salvage pathway enzyme that catalyzes the transfer of the ribosyl-5-phosphate group from 5-phospho-alpha-D-ribose 1-diphosphate (PRPP) to the N9 position of the 6-oxopurines hypoxanthine and guanine to form the corresponding ribonucleotides IMP (inosine 5'-monophosphate) and GMP (guanosine 5'-monophosphate), with the release of PPi.</text>
</comment>
<dbReference type="GO" id="GO:0006166">
    <property type="term" value="P:purine ribonucleoside salvage"/>
    <property type="evidence" value="ECO:0007669"/>
    <property type="project" value="UniProtKB-KW"/>
</dbReference>
<evidence type="ECO:0000256" key="11">
    <source>
        <dbReference type="ARBA" id="ARBA00022726"/>
    </source>
</evidence>
<comment type="catalytic activity">
    <reaction evidence="14">
        <text>GMP + diphosphate = guanine + 5-phospho-alpha-D-ribose 1-diphosphate</text>
        <dbReference type="Rhea" id="RHEA:25424"/>
        <dbReference type="ChEBI" id="CHEBI:16235"/>
        <dbReference type="ChEBI" id="CHEBI:33019"/>
        <dbReference type="ChEBI" id="CHEBI:58017"/>
        <dbReference type="ChEBI" id="CHEBI:58115"/>
        <dbReference type="EC" id="2.4.2.8"/>
    </reaction>
    <physiologicalReaction direction="right-to-left" evidence="14">
        <dbReference type="Rhea" id="RHEA:25426"/>
    </physiologicalReaction>
</comment>
<dbReference type="GO" id="GO:0032263">
    <property type="term" value="P:GMP salvage"/>
    <property type="evidence" value="ECO:0007669"/>
    <property type="project" value="TreeGrafter"/>
</dbReference>
<comment type="subcellular location">
    <subcellularLocation>
        <location evidence="3 16">Cytoplasm</location>
    </subcellularLocation>
</comment>
<dbReference type="GO" id="GO:0004422">
    <property type="term" value="F:hypoxanthine phosphoribosyltransferase activity"/>
    <property type="evidence" value="ECO:0007669"/>
    <property type="project" value="InterPro"/>
</dbReference>
<evidence type="ECO:0000256" key="10">
    <source>
        <dbReference type="ARBA" id="ARBA00022723"/>
    </source>
</evidence>
<keyword evidence="19" id="KW-1185">Reference proteome</keyword>
<keyword evidence="8 16" id="KW-0328">Glycosyltransferase</keyword>
<keyword evidence="12 16" id="KW-0547">Nucleotide-binding</keyword>
<evidence type="ECO:0000256" key="4">
    <source>
        <dbReference type="ARBA" id="ARBA00004669"/>
    </source>
</evidence>
<dbReference type="GO" id="GO:0046100">
    <property type="term" value="P:hypoxanthine metabolic process"/>
    <property type="evidence" value="ECO:0007669"/>
    <property type="project" value="TreeGrafter"/>
</dbReference>
<dbReference type="Pfam" id="PF00156">
    <property type="entry name" value="Pribosyltran"/>
    <property type="match status" value="1"/>
</dbReference>
<dbReference type="NCBIfam" id="TIGR01203">
    <property type="entry name" value="HGPRTase"/>
    <property type="match status" value="1"/>
</dbReference>
<name>A0A6I4VX82_9BACL</name>
<dbReference type="InterPro" id="IPR005904">
    <property type="entry name" value="Hxn_phspho_trans"/>
</dbReference>
<dbReference type="GO" id="GO:0000287">
    <property type="term" value="F:magnesium ion binding"/>
    <property type="evidence" value="ECO:0007669"/>
    <property type="project" value="TreeGrafter"/>
</dbReference>
<evidence type="ECO:0000256" key="2">
    <source>
        <dbReference type="ARBA" id="ARBA00002049"/>
    </source>
</evidence>
<evidence type="ECO:0000256" key="13">
    <source>
        <dbReference type="ARBA" id="ARBA00022842"/>
    </source>
</evidence>
<dbReference type="UniPathway" id="UPA00591">
    <property type="reaction ID" value="UER00648"/>
</dbReference>
<dbReference type="PANTHER" id="PTHR43340">
    <property type="entry name" value="HYPOXANTHINE-GUANINE PHOSPHORIBOSYLTRANSFERASE"/>
    <property type="match status" value="1"/>
</dbReference>
<evidence type="ECO:0000256" key="12">
    <source>
        <dbReference type="ARBA" id="ARBA00022741"/>
    </source>
</evidence>
<dbReference type="PANTHER" id="PTHR43340:SF1">
    <property type="entry name" value="HYPOXANTHINE PHOSPHORIBOSYLTRANSFERASE"/>
    <property type="match status" value="1"/>
</dbReference>
<comment type="catalytic activity">
    <reaction evidence="15">
        <text>IMP + diphosphate = hypoxanthine + 5-phospho-alpha-D-ribose 1-diphosphate</text>
        <dbReference type="Rhea" id="RHEA:17973"/>
        <dbReference type="ChEBI" id="CHEBI:17368"/>
        <dbReference type="ChEBI" id="CHEBI:33019"/>
        <dbReference type="ChEBI" id="CHEBI:58017"/>
        <dbReference type="ChEBI" id="CHEBI:58053"/>
        <dbReference type="EC" id="2.4.2.8"/>
    </reaction>
    <physiologicalReaction direction="right-to-left" evidence="15">
        <dbReference type="Rhea" id="RHEA:17975"/>
    </physiologicalReaction>
</comment>
<proteinExistence type="inferred from homology"/>
<evidence type="ECO:0000313" key="19">
    <source>
        <dbReference type="Proteomes" id="UP000430692"/>
    </source>
</evidence>
<evidence type="ECO:0000256" key="3">
    <source>
        <dbReference type="ARBA" id="ARBA00004496"/>
    </source>
</evidence>
<dbReference type="EMBL" id="WUUL01000008">
    <property type="protein sequence ID" value="MXQ54540.1"/>
    <property type="molecule type" value="Genomic_DNA"/>
</dbReference>
<dbReference type="EC" id="2.4.2.8" evidence="16"/>
<dbReference type="AlphaFoldDB" id="A0A6I4VX82"/>
<dbReference type="GO" id="GO:0005829">
    <property type="term" value="C:cytosol"/>
    <property type="evidence" value="ECO:0007669"/>
    <property type="project" value="TreeGrafter"/>
</dbReference>
<dbReference type="FunFam" id="3.40.50.2020:FF:000006">
    <property type="entry name" value="Hypoxanthine phosphoribosyltransferase"/>
    <property type="match status" value="1"/>
</dbReference>
<accession>A0A6I4VX82</accession>
<organism evidence="18 19">
    <name type="scientific">Shimazuella alba</name>
    <dbReference type="NCBI Taxonomy" id="2690964"/>
    <lineage>
        <taxon>Bacteria</taxon>
        <taxon>Bacillati</taxon>
        <taxon>Bacillota</taxon>
        <taxon>Bacilli</taxon>
        <taxon>Bacillales</taxon>
        <taxon>Thermoactinomycetaceae</taxon>
        <taxon>Shimazuella</taxon>
    </lineage>
</organism>
<evidence type="ECO:0000256" key="16">
    <source>
        <dbReference type="RuleBase" id="RU364099"/>
    </source>
</evidence>
<evidence type="ECO:0000259" key="17">
    <source>
        <dbReference type="Pfam" id="PF00156"/>
    </source>
</evidence>
<dbReference type="SUPFAM" id="SSF53271">
    <property type="entry name" value="PRTase-like"/>
    <property type="match status" value="1"/>
</dbReference>
<dbReference type="GO" id="GO:0006178">
    <property type="term" value="P:guanine salvage"/>
    <property type="evidence" value="ECO:0007669"/>
    <property type="project" value="TreeGrafter"/>
</dbReference>
<comment type="cofactor">
    <cofactor evidence="1 16">
        <name>Mg(2+)</name>
        <dbReference type="ChEBI" id="CHEBI:18420"/>
    </cofactor>
</comment>
<dbReference type="GO" id="GO:0052657">
    <property type="term" value="F:guanine phosphoribosyltransferase activity"/>
    <property type="evidence" value="ECO:0007669"/>
    <property type="project" value="UniProtKB-ARBA"/>
</dbReference>
<evidence type="ECO:0000313" key="18">
    <source>
        <dbReference type="EMBL" id="MXQ54540.1"/>
    </source>
</evidence>
<keyword evidence="7 16" id="KW-0963">Cytoplasm</keyword>
<evidence type="ECO:0000256" key="8">
    <source>
        <dbReference type="ARBA" id="ARBA00022676"/>
    </source>
</evidence>
<dbReference type="InterPro" id="IPR029057">
    <property type="entry name" value="PRTase-like"/>
</dbReference>
<dbReference type="Proteomes" id="UP000430692">
    <property type="component" value="Unassembled WGS sequence"/>
</dbReference>
<keyword evidence="11 16" id="KW-0660">Purine salvage</keyword>
<comment type="pathway">
    <text evidence="5">Purine metabolism; GMP biosynthesis via salvage pathway; GMP from guanine: step 1/1.</text>
</comment>